<evidence type="ECO:0000256" key="2">
    <source>
        <dbReference type="ARBA" id="ARBA00004746"/>
    </source>
</evidence>
<evidence type="ECO:0000313" key="16">
    <source>
        <dbReference type="Proteomes" id="UP000003303"/>
    </source>
</evidence>
<evidence type="ECO:0000259" key="14">
    <source>
        <dbReference type="Pfam" id="PF00155"/>
    </source>
</evidence>
<evidence type="ECO:0000256" key="13">
    <source>
        <dbReference type="RuleBase" id="RU003693"/>
    </source>
</evidence>
<keyword evidence="7 15" id="KW-0808">Transferase</keyword>
<dbReference type="PANTHER" id="PTHR13693:SF100">
    <property type="entry name" value="8-AMINO-7-OXONONANOATE SYNTHASE"/>
    <property type="match status" value="1"/>
</dbReference>
<sequence>MSHFESHIEQILATLRDEQALRTLTPIEPLERGRYAALDDAHPQPLINLNSNDYLALHDASCHFADEADLTNSLQALSAGDLGSTSSRLLSGDRAVMHQLEELIAKSLQHETALLFNSGYHANVGILPALKLPGLVVIADKLIHASMIDGLRLSGLPFERFRHNDVAQLQRLIEKHHSAESCQHIIVMAESIYSMDGDLAPLQELVALKQQYPKVALYIDEAHAIGVRGAHGYGLCEELGLLSEIDLLVGTFGKALGSMGAYVACSEAVRTLLITRSRSLIYSTMLPPLIIQWVLAVWQALPTFTQRRAHLAKLQQLLTDELASLPAQLLPTPHSHIIPLLCGSRERARAVAQALHEEGYFIRPIMSPTVPVGSERLRISLTAGLTTAEVRQLCQIILTHLA</sequence>
<keyword evidence="8" id="KW-0093">Biotin biosynthesis</keyword>
<gene>
    <name evidence="15" type="ORF">PORUE0001_0703</name>
</gene>
<comment type="pathway">
    <text evidence="3">Lipid metabolism.</text>
</comment>
<keyword evidence="16" id="KW-1185">Reference proteome</keyword>
<comment type="pathway">
    <text evidence="2">Cofactor biosynthesis; biotin biosynthesis.</text>
</comment>
<keyword evidence="15" id="KW-0012">Acyltransferase</keyword>
<keyword evidence="9 13" id="KW-0663">Pyridoxal phosphate</keyword>
<evidence type="ECO:0000313" key="15">
    <source>
        <dbReference type="EMBL" id="EEK16939.1"/>
    </source>
</evidence>
<dbReference type="AlphaFoldDB" id="C2MBL7"/>
<dbReference type="Gene3D" id="3.90.1150.10">
    <property type="entry name" value="Aspartate Aminotransferase, domain 1"/>
    <property type="match status" value="1"/>
</dbReference>
<comment type="cofactor">
    <cofactor evidence="1 13">
        <name>pyridoxal 5'-phosphate</name>
        <dbReference type="ChEBI" id="CHEBI:597326"/>
    </cofactor>
</comment>
<reference evidence="15 16" key="1">
    <citation type="submission" date="2009-04" db="EMBL/GenBank/DDBJ databases">
        <authorList>
            <person name="Sebastian Y."/>
            <person name="Madupu R."/>
            <person name="Durkin A.S."/>
            <person name="Torralba M."/>
            <person name="Methe B."/>
            <person name="Sutton G.G."/>
            <person name="Strausberg R.L."/>
            <person name="Nelson K.E."/>
        </authorList>
    </citation>
    <scope>NUCLEOTIDE SEQUENCE [LARGE SCALE GENOMIC DNA]</scope>
    <source>
        <strain evidence="15 16">60-3</strain>
    </source>
</reference>
<evidence type="ECO:0000256" key="11">
    <source>
        <dbReference type="ARBA" id="ARBA00033381"/>
    </source>
</evidence>
<dbReference type="GO" id="GO:0008710">
    <property type="term" value="F:8-amino-7-oxononanoate synthase activity"/>
    <property type="evidence" value="ECO:0007669"/>
    <property type="project" value="UniProtKB-EC"/>
</dbReference>
<evidence type="ECO:0000256" key="3">
    <source>
        <dbReference type="ARBA" id="ARBA00005189"/>
    </source>
</evidence>
<comment type="catalytic activity">
    <reaction evidence="12">
        <text>6-carboxyhexanoyl-[ACP] + L-alanine + H(+) = (8S)-8-amino-7-oxononanoate + holo-[ACP] + CO2</text>
        <dbReference type="Rhea" id="RHEA:42288"/>
        <dbReference type="Rhea" id="RHEA-COMP:9685"/>
        <dbReference type="Rhea" id="RHEA-COMP:9955"/>
        <dbReference type="ChEBI" id="CHEBI:15378"/>
        <dbReference type="ChEBI" id="CHEBI:16526"/>
        <dbReference type="ChEBI" id="CHEBI:57972"/>
        <dbReference type="ChEBI" id="CHEBI:64479"/>
        <dbReference type="ChEBI" id="CHEBI:78846"/>
        <dbReference type="ChEBI" id="CHEBI:149468"/>
        <dbReference type="EC" id="2.3.1.47"/>
    </reaction>
</comment>
<dbReference type="InterPro" id="IPR015422">
    <property type="entry name" value="PyrdxlP-dep_Trfase_small"/>
</dbReference>
<dbReference type="EMBL" id="ACLR01000123">
    <property type="protein sequence ID" value="EEK16939.1"/>
    <property type="molecule type" value="Genomic_DNA"/>
</dbReference>
<dbReference type="InterPro" id="IPR015421">
    <property type="entry name" value="PyrdxlP-dep_Trfase_major"/>
</dbReference>
<dbReference type="InterPro" id="IPR001917">
    <property type="entry name" value="Aminotrans_II_pyridoxalP_BS"/>
</dbReference>
<dbReference type="PANTHER" id="PTHR13693">
    <property type="entry name" value="CLASS II AMINOTRANSFERASE/8-AMINO-7-OXONONANOATE SYNTHASE"/>
    <property type="match status" value="1"/>
</dbReference>
<dbReference type="RefSeq" id="WP_007365277.1">
    <property type="nucleotide sequence ID" value="NZ_ACLR01000123.1"/>
</dbReference>
<dbReference type="InterPro" id="IPR015424">
    <property type="entry name" value="PyrdxlP-dep_Trfase"/>
</dbReference>
<dbReference type="eggNOG" id="COG0156">
    <property type="taxonomic scope" value="Bacteria"/>
</dbReference>
<dbReference type="InterPro" id="IPR050087">
    <property type="entry name" value="AON_synthase_class-II"/>
</dbReference>
<organism evidence="15 16">
    <name type="scientific">Porphyromonas uenonis 60-3</name>
    <dbReference type="NCBI Taxonomy" id="596327"/>
    <lineage>
        <taxon>Bacteria</taxon>
        <taxon>Pseudomonadati</taxon>
        <taxon>Bacteroidota</taxon>
        <taxon>Bacteroidia</taxon>
        <taxon>Bacteroidales</taxon>
        <taxon>Porphyromonadaceae</taxon>
        <taxon>Porphyromonas</taxon>
    </lineage>
</organism>
<dbReference type="Proteomes" id="UP000003303">
    <property type="component" value="Unassembled WGS sequence"/>
</dbReference>
<dbReference type="GO" id="GO:0009102">
    <property type="term" value="P:biotin biosynthetic process"/>
    <property type="evidence" value="ECO:0007669"/>
    <property type="project" value="UniProtKB-KW"/>
</dbReference>
<evidence type="ECO:0000256" key="7">
    <source>
        <dbReference type="ARBA" id="ARBA00022679"/>
    </source>
</evidence>
<dbReference type="Pfam" id="PF00155">
    <property type="entry name" value="Aminotran_1_2"/>
    <property type="match status" value="1"/>
</dbReference>
<evidence type="ECO:0000256" key="10">
    <source>
        <dbReference type="ARBA" id="ARBA00032610"/>
    </source>
</evidence>
<dbReference type="PROSITE" id="PS00599">
    <property type="entry name" value="AA_TRANSFER_CLASS_2"/>
    <property type="match status" value="1"/>
</dbReference>
<dbReference type="Gene3D" id="3.40.640.10">
    <property type="entry name" value="Type I PLP-dependent aspartate aminotransferase-like (Major domain)"/>
    <property type="match status" value="1"/>
</dbReference>
<comment type="caution">
    <text evidence="15">The sequence shown here is derived from an EMBL/GenBank/DDBJ whole genome shotgun (WGS) entry which is preliminary data.</text>
</comment>
<dbReference type="STRING" id="596327.PORUE0001_0703"/>
<evidence type="ECO:0000256" key="5">
    <source>
        <dbReference type="ARBA" id="ARBA00011738"/>
    </source>
</evidence>
<proteinExistence type="inferred from homology"/>
<evidence type="ECO:0000256" key="8">
    <source>
        <dbReference type="ARBA" id="ARBA00022756"/>
    </source>
</evidence>
<name>C2MBL7_9PORP</name>
<dbReference type="SUPFAM" id="SSF53383">
    <property type="entry name" value="PLP-dependent transferases"/>
    <property type="match status" value="1"/>
</dbReference>
<protein>
    <recommendedName>
        <fullName evidence="6">8-amino-7-oxononanoate synthase</fullName>
        <ecNumber evidence="6">2.3.1.47</ecNumber>
    </recommendedName>
    <alternativeName>
        <fullName evidence="10">7-keto-8-amino-pelargonic acid synthase</fullName>
    </alternativeName>
    <alternativeName>
        <fullName evidence="11">8-amino-7-ketopelargonate synthase</fullName>
    </alternativeName>
</protein>
<evidence type="ECO:0000256" key="4">
    <source>
        <dbReference type="ARBA" id="ARBA00010008"/>
    </source>
</evidence>
<dbReference type="EC" id="2.3.1.47" evidence="6"/>
<evidence type="ECO:0000256" key="6">
    <source>
        <dbReference type="ARBA" id="ARBA00013187"/>
    </source>
</evidence>
<comment type="similarity">
    <text evidence="4">Belongs to the class-II pyridoxal-phosphate-dependent aminotransferase family. BioF subfamily.</text>
</comment>
<dbReference type="GO" id="GO:0030170">
    <property type="term" value="F:pyridoxal phosphate binding"/>
    <property type="evidence" value="ECO:0007669"/>
    <property type="project" value="InterPro"/>
</dbReference>
<evidence type="ECO:0000256" key="9">
    <source>
        <dbReference type="ARBA" id="ARBA00022898"/>
    </source>
</evidence>
<comment type="subunit">
    <text evidence="5">Homodimer.</text>
</comment>
<evidence type="ECO:0000256" key="12">
    <source>
        <dbReference type="ARBA" id="ARBA00047715"/>
    </source>
</evidence>
<accession>C2MBL7</accession>
<evidence type="ECO:0000256" key="1">
    <source>
        <dbReference type="ARBA" id="ARBA00001933"/>
    </source>
</evidence>
<feature type="domain" description="Aminotransferase class I/classII large" evidence="14">
    <location>
        <begin position="46"/>
        <end position="397"/>
    </location>
</feature>
<dbReference type="OrthoDB" id="9807157at2"/>
<dbReference type="InterPro" id="IPR004839">
    <property type="entry name" value="Aminotransferase_I/II_large"/>
</dbReference>